<evidence type="ECO:0000256" key="8">
    <source>
        <dbReference type="PIRSR" id="PIRSR604808-3"/>
    </source>
</evidence>
<feature type="binding site" evidence="7">
    <location>
        <position position="149"/>
    </location>
    <ligand>
        <name>Mg(2+)</name>
        <dbReference type="ChEBI" id="CHEBI:18420"/>
        <label>1</label>
    </ligand>
</feature>
<feature type="active site" description="Proton donor/acceptor" evidence="6">
    <location>
        <position position="147"/>
    </location>
</feature>
<dbReference type="NCBIfam" id="TIGR00195">
    <property type="entry name" value="exoDNase_III"/>
    <property type="match status" value="1"/>
</dbReference>
<dbReference type="PROSITE" id="PS51435">
    <property type="entry name" value="AP_NUCLEASE_F1_4"/>
    <property type="match status" value="1"/>
</dbReference>
<reference evidence="11 12" key="1">
    <citation type="submission" date="2020-04" db="EMBL/GenBank/DDBJ databases">
        <authorList>
            <person name="De Canck E."/>
        </authorList>
    </citation>
    <scope>NUCLEOTIDE SEQUENCE [LARGE SCALE GENOMIC DNA]</scope>
    <source>
        <strain evidence="11 12">LMG 29739</strain>
    </source>
</reference>
<evidence type="ECO:0000256" key="9">
    <source>
        <dbReference type="SAM" id="MobiDB-lite"/>
    </source>
</evidence>
<feature type="binding site" evidence="7">
    <location>
        <position position="34"/>
    </location>
    <ligand>
        <name>Mg(2+)</name>
        <dbReference type="ChEBI" id="CHEBI:18420"/>
        <label>1</label>
    </ligand>
</feature>
<dbReference type="InterPro" id="IPR020848">
    <property type="entry name" value="AP_endonuclease_F1_CS"/>
</dbReference>
<organism evidence="11 12">
    <name type="scientific">Paraburkholderia solisilvae</name>
    <dbReference type="NCBI Taxonomy" id="624376"/>
    <lineage>
        <taxon>Bacteria</taxon>
        <taxon>Pseudomonadati</taxon>
        <taxon>Pseudomonadota</taxon>
        <taxon>Betaproteobacteria</taxon>
        <taxon>Burkholderiales</taxon>
        <taxon>Burkholderiaceae</taxon>
        <taxon>Paraburkholderia</taxon>
    </lineage>
</organism>
<dbReference type="InterPro" id="IPR037493">
    <property type="entry name" value="ExoIII-like"/>
</dbReference>
<feature type="binding site" evidence="7">
    <location>
        <position position="147"/>
    </location>
    <ligand>
        <name>Mg(2+)</name>
        <dbReference type="ChEBI" id="CHEBI:18420"/>
        <label>1</label>
    </ligand>
</feature>
<dbReference type="Gene3D" id="3.60.10.10">
    <property type="entry name" value="Endonuclease/exonuclease/phosphatase"/>
    <property type="match status" value="1"/>
</dbReference>
<feature type="site" description="Important for catalytic activity" evidence="8">
    <location>
        <position position="218"/>
    </location>
</feature>
<feature type="active site" evidence="6">
    <location>
        <position position="106"/>
    </location>
</feature>
<keyword evidence="7" id="KW-0464">Manganese</keyword>
<sequence>MKLATFNINGIRSRLPSLLHWLEREQPDIACLQELKASDDAFPADALREAGYGAIWHGQTAWNGVAILAKGTTPTETRRGLPGGDADTHSRYIEAAVDGLLVGCLYLPNGNPQPGPKFDYKLAWFERLIAYAQTLHDSGHPVVLAGDYNVVPTDFDIYNPRSWLKDALLQPESRACYARLLEQGWTDALRSRFPDQKVFTFWDYFRRHWDTNSGLRIDHLLLSEQVAAGLRNAGVDTWVRGEPHASDHAPTWIELEFGKHTGRTGSTTAATIRTAAKSGVAKNVTKDVTKGITKGATKSAATSAKSRTKPAGRSTAAAHADPAPSTTTVPRARKTAAVESSGRAKLAKASRKTRK</sequence>
<feature type="compositionally biased region" description="Basic residues" evidence="9">
    <location>
        <begin position="345"/>
        <end position="355"/>
    </location>
</feature>
<dbReference type="InterPro" id="IPR036691">
    <property type="entry name" value="Endo/exonu/phosph_ase_sf"/>
</dbReference>
<comment type="similarity">
    <text evidence="2">Belongs to the DNA repair enzymes AP/ExoA family.</text>
</comment>
<dbReference type="GO" id="GO:0046872">
    <property type="term" value="F:metal ion binding"/>
    <property type="evidence" value="ECO:0007669"/>
    <property type="project" value="UniProtKB-KW"/>
</dbReference>
<dbReference type="PANTHER" id="PTHR43250">
    <property type="entry name" value="EXODEOXYRIBONUCLEASE III"/>
    <property type="match status" value="1"/>
</dbReference>
<evidence type="ECO:0000313" key="11">
    <source>
        <dbReference type="EMBL" id="CAB3760336.1"/>
    </source>
</evidence>
<dbReference type="GO" id="GO:0004519">
    <property type="term" value="F:endonuclease activity"/>
    <property type="evidence" value="ECO:0007669"/>
    <property type="project" value="InterPro"/>
</dbReference>
<keyword evidence="12" id="KW-1185">Reference proteome</keyword>
<keyword evidence="4" id="KW-0378">Hydrolase</keyword>
<dbReference type="GO" id="GO:0006281">
    <property type="term" value="P:DNA repair"/>
    <property type="evidence" value="ECO:0007669"/>
    <property type="project" value="InterPro"/>
</dbReference>
<evidence type="ECO:0000256" key="5">
    <source>
        <dbReference type="ARBA" id="ARBA00022842"/>
    </source>
</evidence>
<evidence type="ECO:0000256" key="3">
    <source>
        <dbReference type="ARBA" id="ARBA00022723"/>
    </source>
</evidence>
<gene>
    <name evidence="11" type="ORF">LMG29739_03358</name>
</gene>
<keyword evidence="5 7" id="KW-0460">Magnesium</keyword>
<feature type="binding site" evidence="7">
    <location>
        <position position="7"/>
    </location>
    <ligand>
        <name>Mg(2+)</name>
        <dbReference type="ChEBI" id="CHEBI:18420"/>
        <label>1</label>
    </ligand>
</feature>
<dbReference type="GO" id="GO:0003677">
    <property type="term" value="F:DNA binding"/>
    <property type="evidence" value="ECO:0007669"/>
    <property type="project" value="InterPro"/>
</dbReference>
<dbReference type="Pfam" id="PF03372">
    <property type="entry name" value="Exo_endo_phos"/>
    <property type="match status" value="1"/>
</dbReference>
<evidence type="ECO:0000256" key="6">
    <source>
        <dbReference type="PIRSR" id="PIRSR604808-1"/>
    </source>
</evidence>
<proteinExistence type="inferred from homology"/>
<comment type="cofactor">
    <cofactor evidence="7">
        <name>Mg(2+)</name>
        <dbReference type="ChEBI" id="CHEBI:18420"/>
    </cofactor>
    <cofactor evidence="7">
        <name>Mn(2+)</name>
        <dbReference type="ChEBI" id="CHEBI:29035"/>
    </cofactor>
    <text evidence="7">Probably binds two magnesium or manganese ions per subunit.</text>
</comment>
<dbReference type="GO" id="GO:0008311">
    <property type="term" value="F:double-stranded DNA 3'-5' DNA exonuclease activity"/>
    <property type="evidence" value="ECO:0007669"/>
    <property type="project" value="InterPro"/>
</dbReference>
<feature type="site" description="Interaction with DNA substrate" evidence="8">
    <location>
        <position position="248"/>
    </location>
</feature>
<dbReference type="PROSITE" id="PS00728">
    <property type="entry name" value="AP_NUCLEASE_F1_3"/>
    <property type="match status" value="1"/>
</dbReference>
<dbReference type="NCBIfam" id="TIGR00633">
    <property type="entry name" value="xth"/>
    <property type="match status" value="1"/>
</dbReference>
<feature type="binding site" evidence="7">
    <location>
        <position position="247"/>
    </location>
    <ligand>
        <name>Mg(2+)</name>
        <dbReference type="ChEBI" id="CHEBI:18420"/>
        <label>1</label>
    </ligand>
</feature>
<feature type="domain" description="Endonuclease/exonuclease/phosphatase" evidence="10">
    <location>
        <begin position="4"/>
        <end position="248"/>
    </location>
</feature>
<dbReference type="AlphaFoldDB" id="A0A6J5E4X9"/>
<feature type="compositionally biased region" description="Low complexity" evidence="9">
    <location>
        <begin position="294"/>
        <end position="311"/>
    </location>
</feature>
<comment type="cofactor">
    <cofactor evidence="1">
        <name>Mn(2+)</name>
        <dbReference type="ChEBI" id="CHEBI:29035"/>
    </cofactor>
</comment>
<name>A0A6J5E4X9_9BURK</name>
<dbReference type="InterPro" id="IPR005135">
    <property type="entry name" value="Endo/exonuclease/phosphatase"/>
</dbReference>
<dbReference type="Proteomes" id="UP000494329">
    <property type="component" value="Unassembled WGS sequence"/>
</dbReference>
<evidence type="ECO:0000313" key="12">
    <source>
        <dbReference type="Proteomes" id="UP000494329"/>
    </source>
</evidence>
<feature type="active site" description="Proton acceptor" evidence="6">
    <location>
        <position position="248"/>
    </location>
</feature>
<feature type="site" description="Transition state stabilizer" evidence="8">
    <location>
        <position position="149"/>
    </location>
</feature>
<evidence type="ECO:0000256" key="1">
    <source>
        <dbReference type="ARBA" id="ARBA00001936"/>
    </source>
</evidence>
<evidence type="ECO:0000256" key="4">
    <source>
        <dbReference type="ARBA" id="ARBA00022801"/>
    </source>
</evidence>
<keyword evidence="3 7" id="KW-0479">Metal-binding</keyword>
<protein>
    <recommendedName>
        <fullName evidence="10">Endonuclease/exonuclease/phosphatase domain-containing protein</fullName>
    </recommendedName>
</protein>
<evidence type="ECO:0000259" key="10">
    <source>
        <dbReference type="Pfam" id="PF03372"/>
    </source>
</evidence>
<evidence type="ECO:0000256" key="2">
    <source>
        <dbReference type="ARBA" id="ARBA00007092"/>
    </source>
</evidence>
<dbReference type="SUPFAM" id="SSF56219">
    <property type="entry name" value="DNase I-like"/>
    <property type="match status" value="1"/>
</dbReference>
<dbReference type="CDD" id="cd09086">
    <property type="entry name" value="ExoIII-like_AP-endo"/>
    <property type="match status" value="1"/>
</dbReference>
<dbReference type="InterPro" id="IPR004808">
    <property type="entry name" value="AP_endonuc_1"/>
</dbReference>
<dbReference type="PANTHER" id="PTHR43250:SF1">
    <property type="entry name" value="EXODEOXYRIBONUCLEASE III"/>
    <property type="match status" value="1"/>
</dbReference>
<dbReference type="EMBL" id="CADIKF010000025">
    <property type="protein sequence ID" value="CAB3760336.1"/>
    <property type="molecule type" value="Genomic_DNA"/>
</dbReference>
<evidence type="ECO:0000256" key="7">
    <source>
        <dbReference type="PIRSR" id="PIRSR604808-2"/>
    </source>
</evidence>
<feature type="binding site" evidence="7">
    <location>
        <position position="248"/>
    </location>
    <ligand>
        <name>Mg(2+)</name>
        <dbReference type="ChEBI" id="CHEBI:18420"/>
        <label>1</label>
    </ligand>
</feature>
<feature type="region of interest" description="Disordered" evidence="9">
    <location>
        <begin position="294"/>
        <end position="355"/>
    </location>
</feature>
<accession>A0A6J5E4X9</accession>